<dbReference type="FunFam" id="3.30.420.40:FF:000058">
    <property type="entry name" value="Putative actin-related protein 5"/>
    <property type="match status" value="1"/>
</dbReference>
<dbReference type="PRINTS" id="PR00190">
    <property type="entry name" value="ACTIN"/>
</dbReference>
<gene>
    <name evidence="2" type="primary">AUGUSTUS-3.0.2_06297</name>
    <name evidence="2" type="ORF">TcasGA2_TC006297</name>
</gene>
<protein>
    <submittedName>
        <fullName evidence="2">Actin-42A-like Protein</fullName>
    </submittedName>
</protein>
<evidence type="ECO:0000256" key="1">
    <source>
        <dbReference type="RuleBase" id="RU000487"/>
    </source>
</evidence>
<dbReference type="SMART" id="SM00268">
    <property type="entry name" value="ACTIN"/>
    <property type="match status" value="1"/>
</dbReference>
<dbReference type="SUPFAM" id="SSF53067">
    <property type="entry name" value="Actin-like ATPase domain"/>
    <property type="match status" value="2"/>
</dbReference>
<dbReference type="HOGENOM" id="CLU_027965_5_3_1"/>
<keyword evidence="3" id="KW-1185">Reference proteome</keyword>
<dbReference type="InterPro" id="IPR043129">
    <property type="entry name" value="ATPase_NBD"/>
</dbReference>
<evidence type="ECO:0000313" key="3">
    <source>
        <dbReference type="Proteomes" id="UP000007266"/>
    </source>
</evidence>
<comment type="similarity">
    <text evidence="1">Belongs to the actin family.</text>
</comment>
<proteinExistence type="inferred from homology"/>
<dbReference type="STRING" id="7070.D6WVY5"/>
<dbReference type="PANTHER" id="PTHR11937">
    <property type="entry name" value="ACTIN"/>
    <property type="match status" value="1"/>
</dbReference>
<name>D6WVY5_TRICA</name>
<reference evidence="2 3" key="2">
    <citation type="journal article" date="2010" name="Nucleic Acids Res.">
        <title>BeetleBase in 2010: revisions to provide comprehensive genomic information for Tribolium castaneum.</title>
        <authorList>
            <person name="Kim H.S."/>
            <person name="Murphy T."/>
            <person name="Xia J."/>
            <person name="Caragea D."/>
            <person name="Park Y."/>
            <person name="Beeman R.W."/>
            <person name="Lorenzen M.D."/>
            <person name="Butcher S."/>
            <person name="Manak J.R."/>
            <person name="Brown S.J."/>
        </authorList>
    </citation>
    <scope>GENOME REANNOTATION</scope>
    <source>
        <strain evidence="2 3">Georgia GA2</strain>
    </source>
</reference>
<dbReference type="PhylomeDB" id="D6WVY5"/>
<dbReference type="Pfam" id="PF00022">
    <property type="entry name" value="Actin"/>
    <property type="match status" value="2"/>
</dbReference>
<dbReference type="InParanoid" id="D6WVY5"/>
<sequence>MPHPSFSQLKKSGYKQLKVAPENHPVLLTKPYFPISKATTEKIAQIMFEDFKIPALHLIYPSVLSLYSYGSLTGLVVQSGNFESQFYPIYEGHILERTLTRGLPVAGQYLTEFLQDALAKKGLRCDYATANSIKERAFYVSMDLNNEQVNEEEFLLPDGSKITLGNEKYLIPEELYKSSIEYSPLHEFIFHALGRSDPELRPLLASKLVLAGGTTLLPGFGERLERELVNGAPQFKFMSGRTPRVVSQANRGDSAWLGGAILGQLATFPNMCMSRDEYEEYGPSLVHTKIF</sequence>
<dbReference type="Gene3D" id="3.30.420.40">
    <property type="match status" value="2"/>
</dbReference>
<reference evidence="2 3" key="1">
    <citation type="journal article" date="2008" name="Nature">
        <title>The genome of the model beetle and pest Tribolium castaneum.</title>
        <authorList>
            <consortium name="Tribolium Genome Sequencing Consortium"/>
            <person name="Richards S."/>
            <person name="Gibbs R.A."/>
            <person name="Weinstock G.M."/>
            <person name="Brown S.J."/>
            <person name="Denell R."/>
            <person name="Beeman R.W."/>
            <person name="Gibbs R."/>
            <person name="Beeman R.W."/>
            <person name="Brown S.J."/>
            <person name="Bucher G."/>
            <person name="Friedrich M."/>
            <person name="Grimmelikhuijzen C.J."/>
            <person name="Klingler M."/>
            <person name="Lorenzen M."/>
            <person name="Richards S."/>
            <person name="Roth S."/>
            <person name="Schroder R."/>
            <person name="Tautz D."/>
            <person name="Zdobnov E.M."/>
            <person name="Muzny D."/>
            <person name="Gibbs R.A."/>
            <person name="Weinstock G.M."/>
            <person name="Attaway T."/>
            <person name="Bell S."/>
            <person name="Buhay C.J."/>
            <person name="Chandrabose M.N."/>
            <person name="Chavez D."/>
            <person name="Clerk-Blankenburg K.P."/>
            <person name="Cree A."/>
            <person name="Dao M."/>
            <person name="Davis C."/>
            <person name="Chacko J."/>
            <person name="Dinh H."/>
            <person name="Dugan-Rocha S."/>
            <person name="Fowler G."/>
            <person name="Garner T.T."/>
            <person name="Garnes J."/>
            <person name="Gnirke A."/>
            <person name="Hawes A."/>
            <person name="Hernandez J."/>
            <person name="Hines S."/>
            <person name="Holder M."/>
            <person name="Hume J."/>
            <person name="Jhangiani S.N."/>
            <person name="Joshi V."/>
            <person name="Khan Z.M."/>
            <person name="Jackson L."/>
            <person name="Kovar C."/>
            <person name="Kowis A."/>
            <person name="Lee S."/>
            <person name="Lewis L.R."/>
            <person name="Margolis J."/>
            <person name="Morgan M."/>
            <person name="Nazareth L.V."/>
            <person name="Nguyen N."/>
            <person name="Okwuonu G."/>
            <person name="Parker D."/>
            <person name="Richards S."/>
            <person name="Ruiz S.J."/>
            <person name="Santibanez J."/>
            <person name="Savard J."/>
            <person name="Scherer S.E."/>
            <person name="Schneider B."/>
            <person name="Sodergren E."/>
            <person name="Tautz D."/>
            <person name="Vattahil S."/>
            <person name="Villasana D."/>
            <person name="White C.S."/>
            <person name="Wright R."/>
            <person name="Park Y."/>
            <person name="Beeman R.W."/>
            <person name="Lord J."/>
            <person name="Oppert B."/>
            <person name="Lorenzen M."/>
            <person name="Brown S."/>
            <person name="Wang L."/>
            <person name="Savard J."/>
            <person name="Tautz D."/>
            <person name="Richards S."/>
            <person name="Weinstock G."/>
            <person name="Gibbs R.A."/>
            <person name="Liu Y."/>
            <person name="Worley K."/>
            <person name="Weinstock G."/>
            <person name="Elsik C.G."/>
            <person name="Reese J.T."/>
            <person name="Elhaik E."/>
            <person name="Landan G."/>
            <person name="Graur D."/>
            <person name="Arensburger P."/>
            <person name="Atkinson P."/>
            <person name="Beeman R.W."/>
            <person name="Beidler J."/>
            <person name="Brown S.J."/>
            <person name="Demuth J.P."/>
            <person name="Drury D.W."/>
            <person name="Du Y.Z."/>
            <person name="Fujiwara H."/>
            <person name="Lorenzen M."/>
            <person name="Maselli V."/>
            <person name="Osanai M."/>
            <person name="Park Y."/>
            <person name="Robertson H.M."/>
            <person name="Tu Z."/>
            <person name="Wang J.J."/>
            <person name="Wang S."/>
            <person name="Richards S."/>
            <person name="Song H."/>
            <person name="Zhang L."/>
            <person name="Sodergren E."/>
            <person name="Werner D."/>
            <person name="Stanke M."/>
            <person name="Morgenstern B."/>
            <person name="Solovyev V."/>
            <person name="Kosarev P."/>
            <person name="Brown G."/>
            <person name="Chen H.C."/>
            <person name="Ermolaeva O."/>
            <person name="Hlavina W."/>
            <person name="Kapustin Y."/>
            <person name="Kiryutin B."/>
            <person name="Kitts P."/>
            <person name="Maglott D."/>
            <person name="Pruitt K."/>
            <person name="Sapojnikov V."/>
            <person name="Souvorov A."/>
            <person name="Mackey A.J."/>
            <person name="Waterhouse R.M."/>
            <person name="Wyder S."/>
            <person name="Zdobnov E.M."/>
            <person name="Zdobnov E.M."/>
            <person name="Wyder S."/>
            <person name="Kriventseva E.V."/>
            <person name="Kadowaki T."/>
            <person name="Bork P."/>
            <person name="Aranda M."/>
            <person name="Bao R."/>
            <person name="Beermann A."/>
            <person name="Berns N."/>
            <person name="Bolognesi R."/>
            <person name="Bonneton F."/>
            <person name="Bopp D."/>
            <person name="Brown S.J."/>
            <person name="Bucher G."/>
            <person name="Butts T."/>
            <person name="Chaumot A."/>
            <person name="Denell R.E."/>
            <person name="Ferrier D.E."/>
            <person name="Friedrich M."/>
            <person name="Gordon C.M."/>
            <person name="Jindra M."/>
            <person name="Klingler M."/>
            <person name="Lan Q."/>
            <person name="Lattorff H.M."/>
            <person name="Laudet V."/>
            <person name="von Levetsow C."/>
            <person name="Liu Z."/>
            <person name="Lutz R."/>
            <person name="Lynch J.A."/>
            <person name="da Fonseca R.N."/>
            <person name="Posnien N."/>
            <person name="Reuter R."/>
            <person name="Roth S."/>
            <person name="Savard J."/>
            <person name="Schinko J.B."/>
            <person name="Schmitt C."/>
            <person name="Schoppmeier M."/>
            <person name="Schroder R."/>
            <person name="Shippy T.D."/>
            <person name="Simonnet F."/>
            <person name="Marques-Souza H."/>
            <person name="Tautz D."/>
            <person name="Tomoyasu Y."/>
            <person name="Trauner J."/>
            <person name="Van der Zee M."/>
            <person name="Vervoort M."/>
            <person name="Wittkopp N."/>
            <person name="Wimmer E.A."/>
            <person name="Yang X."/>
            <person name="Jones A.K."/>
            <person name="Sattelle D.B."/>
            <person name="Ebert P.R."/>
            <person name="Nelson D."/>
            <person name="Scott J.G."/>
            <person name="Beeman R.W."/>
            <person name="Muthukrishnan S."/>
            <person name="Kramer K.J."/>
            <person name="Arakane Y."/>
            <person name="Beeman R.W."/>
            <person name="Zhu Q."/>
            <person name="Hogenkamp D."/>
            <person name="Dixit R."/>
            <person name="Oppert B."/>
            <person name="Jiang H."/>
            <person name="Zou Z."/>
            <person name="Marshall J."/>
            <person name="Elpidina E."/>
            <person name="Vinokurov K."/>
            <person name="Oppert C."/>
            <person name="Zou Z."/>
            <person name="Evans J."/>
            <person name="Lu Z."/>
            <person name="Zhao P."/>
            <person name="Sumathipala N."/>
            <person name="Altincicek B."/>
            <person name="Vilcinskas A."/>
            <person name="Williams M."/>
            <person name="Hultmark D."/>
            <person name="Hetru C."/>
            <person name="Jiang H."/>
            <person name="Grimmelikhuijzen C.J."/>
            <person name="Hauser F."/>
            <person name="Cazzamali G."/>
            <person name="Williamson M."/>
            <person name="Park Y."/>
            <person name="Li B."/>
            <person name="Tanaka Y."/>
            <person name="Predel R."/>
            <person name="Neupert S."/>
            <person name="Schachtner J."/>
            <person name="Verleyen P."/>
            <person name="Raible F."/>
            <person name="Bork P."/>
            <person name="Friedrich M."/>
            <person name="Walden K.K."/>
            <person name="Robertson H.M."/>
            <person name="Angeli S."/>
            <person name="Foret S."/>
            <person name="Bucher G."/>
            <person name="Schuetz S."/>
            <person name="Maleszka R."/>
            <person name="Wimmer E.A."/>
            <person name="Beeman R.W."/>
            <person name="Lorenzen M."/>
            <person name="Tomoyasu Y."/>
            <person name="Miller S.C."/>
            <person name="Grossmann D."/>
            <person name="Bucher G."/>
        </authorList>
    </citation>
    <scope>NUCLEOTIDE SEQUENCE [LARGE SCALE GENOMIC DNA]</scope>
    <source>
        <strain evidence="2 3">Georgia GA2</strain>
    </source>
</reference>
<dbReference type="GO" id="GO:0005869">
    <property type="term" value="C:dynactin complex"/>
    <property type="evidence" value="ECO:0000318"/>
    <property type="project" value="GO_Central"/>
</dbReference>
<dbReference type="eggNOG" id="KOG0676">
    <property type="taxonomic scope" value="Eukaryota"/>
</dbReference>
<evidence type="ECO:0000313" key="2">
    <source>
        <dbReference type="EMBL" id="EFA08634.1"/>
    </source>
</evidence>
<organism evidence="2 3">
    <name type="scientific">Tribolium castaneum</name>
    <name type="common">Red flour beetle</name>
    <dbReference type="NCBI Taxonomy" id="7070"/>
    <lineage>
        <taxon>Eukaryota</taxon>
        <taxon>Metazoa</taxon>
        <taxon>Ecdysozoa</taxon>
        <taxon>Arthropoda</taxon>
        <taxon>Hexapoda</taxon>
        <taxon>Insecta</taxon>
        <taxon>Pterygota</taxon>
        <taxon>Neoptera</taxon>
        <taxon>Endopterygota</taxon>
        <taxon>Coleoptera</taxon>
        <taxon>Polyphaga</taxon>
        <taxon>Cucujiformia</taxon>
        <taxon>Tenebrionidae</taxon>
        <taxon>Tenebrionidae incertae sedis</taxon>
        <taxon>Tribolium</taxon>
    </lineage>
</organism>
<dbReference type="EMBL" id="KQ971359">
    <property type="protein sequence ID" value="EFA08634.1"/>
    <property type="molecule type" value="Genomic_DNA"/>
</dbReference>
<dbReference type="Gene3D" id="3.90.640.10">
    <property type="entry name" value="Actin, Chain A, domain 4"/>
    <property type="match status" value="1"/>
</dbReference>
<dbReference type="InterPro" id="IPR004000">
    <property type="entry name" value="Actin"/>
</dbReference>
<dbReference type="AlphaFoldDB" id="D6WVY5"/>
<accession>D6WVY5</accession>
<dbReference type="Proteomes" id="UP000007266">
    <property type="component" value="Linkage group 8"/>
</dbReference>